<sequence length="244" mass="27780">MQLYPNDGKLHLDIYGPLESHSPGQLFCIKDGKMQSIPFLRYEYTPSQTIQKALAVIPELKLDKQETGMLFDEVVFLLEALRRMNELVGKIDKNGEFTIVHYVREKETSVSPQTNTPSIAEAMRIYLQKEGISTDTNMQLSIYDTTHECEVSDPNTTIPTNKELSCFRIQLQDQKCPYHLLFSTSGYWEILPVENDLAQAMQRGTEVCAPGGDEKLSTLDLTDTEAVYLFRQVLETYKIKQPAS</sequence>
<dbReference type="EMBL" id="DWYR01000002">
    <property type="protein sequence ID" value="HJA98057.1"/>
    <property type="molecule type" value="Genomic_DNA"/>
</dbReference>
<gene>
    <name evidence="1" type="ORF">H9779_00420</name>
</gene>
<reference evidence="1" key="2">
    <citation type="submission" date="2021-04" db="EMBL/GenBank/DDBJ databases">
        <authorList>
            <person name="Gilroy R."/>
        </authorList>
    </citation>
    <scope>NUCLEOTIDE SEQUENCE</scope>
    <source>
        <strain evidence="1">CHK169-11906</strain>
    </source>
</reference>
<reference evidence="1" key="1">
    <citation type="journal article" date="2021" name="PeerJ">
        <title>Extensive microbial diversity within the chicken gut microbiome revealed by metagenomics and culture.</title>
        <authorList>
            <person name="Gilroy R."/>
            <person name="Ravi A."/>
            <person name="Getino M."/>
            <person name="Pursley I."/>
            <person name="Horton D.L."/>
            <person name="Alikhan N.F."/>
            <person name="Baker D."/>
            <person name="Gharbi K."/>
            <person name="Hall N."/>
            <person name="Watson M."/>
            <person name="Adriaenssens E.M."/>
            <person name="Foster-Nyarko E."/>
            <person name="Jarju S."/>
            <person name="Secka A."/>
            <person name="Antonio M."/>
            <person name="Oren A."/>
            <person name="Chaudhuri R.R."/>
            <person name="La Ragione R."/>
            <person name="Hildebrand F."/>
            <person name="Pallen M.J."/>
        </authorList>
    </citation>
    <scope>NUCLEOTIDE SEQUENCE</scope>
    <source>
        <strain evidence="1">CHK169-11906</strain>
    </source>
</reference>
<name>A0A9D2IDD7_9BACT</name>
<proteinExistence type="predicted"/>
<comment type="caution">
    <text evidence="1">The sequence shown here is derived from an EMBL/GenBank/DDBJ whole genome shotgun (WGS) entry which is preliminary data.</text>
</comment>
<protein>
    <submittedName>
        <fullName evidence="1">Uncharacterized protein</fullName>
    </submittedName>
</protein>
<evidence type="ECO:0000313" key="1">
    <source>
        <dbReference type="EMBL" id="HJA98057.1"/>
    </source>
</evidence>
<dbReference type="Proteomes" id="UP000824259">
    <property type="component" value="Unassembled WGS sequence"/>
</dbReference>
<dbReference type="AlphaFoldDB" id="A0A9D2IDD7"/>
<accession>A0A9D2IDD7</accession>
<evidence type="ECO:0000313" key="2">
    <source>
        <dbReference type="Proteomes" id="UP000824259"/>
    </source>
</evidence>
<organism evidence="1 2">
    <name type="scientific">Candidatus Alistipes avicola</name>
    <dbReference type="NCBI Taxonomy" id="2838432"/>
    <lineage>
        <taxon>Bacteria</taxon>
        <taxon>Pseudomonadati</taxon>
        <taxon>Bacteroidota</taxon>
        <taxon>Bacteroidia</taxon>
        <taxon>Bacteroidales</taxon>
        <taxon>Rikenellaceae</taxon>
        <taxon>Alistipes</taxon>
    </lineage>
</organism>